<evidence type="ECO:0000256" key="4">
    <source>
        <dbReference type="ARBA" id="ARBA00022490"/>
    </source>
</evidence>
<accession>A0AAW0U6N1</accession>
<dbReference type="InterPro" id="IPR011009">
    <property type="entry name" value="Kinase-like_dom_sf"/>
</dbReference>
<dbReference type="GO" id="GO:0004674">
    <property type="term" value="F:protein serine/threonine kinase activity"/>
    <property type="evidence" value="ECO:0007669"/>
    <property type="project" value="UniProtKB-KW"/>
</dbReference>
<dbReference type="InterPro" id="IPR017441">
    <property type="entry name" value="Protein_kinase_ATP_BS"/>
</dbReference>
<feature type="compositionally biased region" description="Basic and acidic residues" evidence="15">
    <location>
        <begin position="20"/>
        <end position="29"/>
    </location>
</feature>
<keyword evidence="9" id="KW-0418">Kinase</keyword>
<dbReference type="Gene3D" id="1.10.510.10">
    <property type="entry name" value="Transferase(Phosphotransferase) domain 1"/>
    <property type="match status" value="1"/>
</dbReference>
<dbReference type="EC" id="2.7.11.1" evidence="3"/>
<reference evidence="17 18" key="1">
    <citation type="submission" date="2023-03" db="EMBL/GenBank/DDBJ databases">
        <title>High-quality genome of Scylla paramamosain provides insights in environmental adaptation.</title>
        <authorList>
            <person name="Zhang L."/>
        </authorList>
    </citation>
    <scope>NUCLEOTIDE SEQUENCE [LARGE SCALE GENOMIC DNA]</scope>
    <source>
        <strain evidence="17">LZ_2023a</strain>
        <tissue evidence="17">Muscle</tissue>
    </source>
</reference>
<protein>
    <recommendedName>
        <fullName evidence="3">non-specific serine/threonine protein kinase</fullName>
        <ecNumber evidence="3">2.7.11.1</ecNumber>
    </recommendedName>
</protein>
<proteinExistence type="inferred from homology"/>
<evidence type="ECO:0000256" key="5">
    <source>
        <dbReference type="ARBA" id="ARBA00022527"/>
    </source>
</evidence>
<comment type="similarity">
    <text evidence="2">Belongs to the protein kinase superfamily. STE Ser/Thr protein kinase family. STE20 subfamily.</text>
</comment>
<dbReference type="PROSITE" id="PS50011">
    <property type="entry name" value="PROTEIN_KINASE_DOM"/>
    <property type="match status" value="1"/>
</dbReference>
<name>A0AAW0U6N1_SCYPA</name>
<feature type="region of interest" description="Disordered" evidence="15">
    <location>
        <begin position="1"/>
        <end position="51"/>
    </location>
</feature>
<evidence type="ECO:0000256" key="15">
    <source>
        <dbReference type="SAM" id="MobiDB-lite"/>
    </source>
</evidence>
<evidence type="ECO:0000256" key="10">
    <source>
        <dbReference type="ARBA" id="ARBA00022840"/>
    </source>
</evidence>
<dbReference type="CDD" id="cd06610">
    <property type="entry name" value="STKc_OSR1_SPAK"/>
    <property type="match status" value="1"/>
</dbReference>
<keyword evidence="7" id="KW-0808">Transferase</keyword>
<comment type="caution">
    <text evidence="17">The sequence shown here is derived from an EMBL/GenBank/DDBJ whole genome shotgun (WGS) entry which is preliminary data.</text>
</comment>
<comment type="catalytic activity">
    <reaction evidence="12">
        <text>L-threonyl-[protein] + ATP = O-phospho-L-threonyl-[protein] + ADP + H(+)</text>
        <dbReference type="Rhea" id="RHEA:46608"/>
        <dbReference type="Rhea" id="RHEA-COMP:11060"/>
        <dbReference type="Rhea" id="RHEA-COMP:11605"/>
        <dbReference type="ChEBI" id="CHEBI:15378"/>
        <dbReference type="ChEBI" id="CHEBI:30013"/>
        <dbReference type="ChEBI" id="CHEBI:30616"/>
        <dbReference type="ChEBI" id="CHEBI:61977"/>
        <dbReference type="ChEBI" id="CHEBI:456216"/>
        <dbReference type="EC" id="2.7.11.1"/>
    </reaction>
</comment>
<evidence type="ECO:0000256" key="11">
    <source>
        <dbReference type="ARBA" id="ARBA00022990"/>
    </source>
</evidence>
<evidence type="ECO:0000256" key="8">
    <source>
        <dbReference type="ARBA" id="ARBA00022741"/>
    </source>
</evidence>
<feature type="region of interest" description="Disordered" evidence="15">
    <location>
        <begin position="389"/>
        <end position="544"/>
    </location>
</feature>
<dbReference type="FunFam" id="3.30.200.20:FF:000114">
    <property type="entry name" value="serine/threonine-protein kinase OSR1 isoform X1"/>
    <property type="match status" value="1"/>
</dbReference>
<dbReference type="GO" id="GO:0005524">
    <property type="term" value="F:ATP binding"/>
    <property type="evidence" value="ECO:0007669"/>
    <property type="project" value="UniProtKB-UniRule"/>
</dbReference>
<evidence type="ECO:0000256" key="1">
    <source>
        <dbReference type="ARBA" id="ARBA00004496"/>
    </source>
</evidence>
<evidence type="ECO:0000313" key="18">
    <source>
        <dbReference type="Proteomes" id="UP001487740"/>
    </source>
</evidence>
<feature type="compositionally biased region" description="Pro residues" evidence="15">
    <location>
        <begin position="517"/>
        <end position="530"/>
    </location>
</feature>
<dbReference type="Pfam" id="PF00069">
    <property type="entry name" value="Pkinase"/>
    <property type="match status" value="1"/>
</dbReference>
<dbReference type="PANTHER" id="PTHR48012:SF16">
    <property type="entry name" value="NON-SPECIFIC SERINE_THREONINE PROTEIN KINASE"/>
    <property type="match status" value="1"/>
</dbReference>
<dbReference type="Gene3D" id="3.30.200.20">
    <property type="entry name" value="Phosphorylase Kinase, domain 1"/>
    <property type="match status" value="1"/>
</dbReference>
<feature type="compositionally biased region" description="Low complexity" evidence="15">
    <location>
        <begin position="531"/>
        <end position="544"/>
    </location>
</feature>
<dbReference type="InterPro" id="IPR000719">
    <property type="entry name" value="Prot_kinase_dom"/>
</dbReference>
<gene>
    <name evidence="17" type="ORF">O3P69_005678</name>
</gene>
<feature type="compositionally biased region" description="Low complexity" evidence="15">
    <location>
        <begin position="450"/>
        <end position="485"/>
    </location>
</feature>
<evidence type="ECO:0000259" key="16">
    <source>
        <dbReference type="PROSITE" id="PS50011"/>
    </source>
</evidence>
<organism evidence="17 18">
    <name type="scientific">Scylla paramamosain</name>
    <name type="common">Mud crab</name>
    <dbReference type="NCBI Taxonomy" id="85552"/>
    <lineage>
        <taxon>Eukaryota</taxon>
        <taxon>Metazoa</taxon>
        <taxon>Ecdysozoa</taxon>
        <taxon>Arthropoda</taxon>
        <taxon>Crustacea</taxon>
        <taxon>Multicrustacea</taxon>
        <taxon>Malacostraca</taxon>
        <taxon>Eumalacostraca</taxon>
        <taxon>Eucarida</taxon>
        <taxon>Decapoda</taxon>
        <taxon>Pleocyemata</taxon>
        <taxon>Brachyura</taxon>
        <taxon>Eubrachyura</taxon>
        <taxon>Portunoidea</taxon>
        <taxon>Portunidae</taxon>
        <taxon>Portuninae</taxon>
        <taxon>Scylla</taxon>
    </lineage>
</organism>
<dbReference type="Proteomes" id="UP001487740">
    <property type="component" value="Unassembled WGS sequence"/>
</dbReference>
<dbReference type="SUPFAM" id="SSF56112">
    <property type="entry name" value="Protein kinase-like (PK-like)"/>
    <property type="match status" value="1"/>
</dbReference>
<dbReference type="FunFam" id="1.10.510.10:FF:000068">
    <property type="entry name" value="STE20/SPS1-related proline-alanine-rich protein kinase"/>
    <property type="match status" value="1"/>
</dbReference>
<dbReference type="GO" id="GO:0005737">
    <property type="term" value="C:cytoplasm"/>
    <property type="evidence" value="ECO:0007669"/>
    <property type="project" value="UniProtKB-SubCell"/>
</dbReference>
<dbReference type="Pfam" id="PF12202">
    <property type="entry name" value="OSR1_C"/>
    <property type="match status" value="1"/>
</dbReference>
<feature type="compositionally biased region" description="Acidic residues" evidence="15">
    <location>
        <begin position="1"/>
        <end position="19"/>
    </location>
</feature>
<dbReference type="Gene3D" id="3.10.20.90">
    <property type="entry name" value="Phosphatidylinositol 3-kinase Catalytic Subunit, Chain A, domain 1"/>
    <property type="match status" value="1"/>
</dbReference>
<keyword evidence="8 14" id="KW-0547">Nucleotide-binding</keyword>
<feature type="compositionally biased region" description="Acidic residues" evidence="15">
    <location>
        <begin position="422"/>
        <end position="432"/>
    </location>
</feature>
<comment type="catalytic activity">
    <reaction evidence="13">
        <text>L-seryl-[protein] + ATP = O-phospho-L-seryl-[protein] + ADP + H(+)</text>
        <dbReference type="Rhea" id="RHEA:17989"/>
        <dbReference type="Rhea" id="RHEA-COMP:9863"/>
        <dbReference type="Rhea" id="RHEA-COMP:11604"/>
        <dbReference type="ChEBI" id="CHEBI:15378"/>
        <dbReference type="ChEBI" id="CHEBI:29999"/>
        <dbReference type="ChEBI" id="CHEBI:30616"/>
        <dbReference type="ChEBI" id="CHEBI:83421"/>
        <dbReference type="ChEBI" id="CHEBI:456216"/>
        <dbReference type="EC" id="2.7.11.1"/>
    </reaction>
</comment>
<comment type="subcellular location">
    <subcellularLocation>
        <location evidence="1">Cytoplasm</location>
    </subcellularLocation>
</comment>
<evidence type="ECO:0000256" key="3">
    <source>
        <dbReference type="ARBA" id="ARBA00012513"/>
    </source>
</evidence>
<sequence length="798" mass="88776">MVVEEEEEQEEEEEEEEEKEEKGRCDLNHIKHQKITPGLMPPGSPGTYRKKSSSLELPAALQQLPRTHRPSLCDTKMAEDKPWPNTKEDYDLREVIGIGATAVVHSALCIPRNEKCAIKRINLEKWNTSMDELLKEIQAMSLCHHENVVTYYTSFVVKEELWLVLKLLGGGSLLDIIKHRMKSTDCKHGVFDEAVIATALREVLKGLEYFHNNGQIHRDIKAGNILLGEDGVVQIADFGVSAWLSTGGDLSRQKSRHTFVGTPCWMAPEVMEQVSGYDFKADIWSFGITAIEMVTGTAPYHKYPPMKVLMLTLQNDPPTLETGAEEKDQYKGYGKAIRKMIADCLQKDPTKRPTASELLKHPFFKRAKDKKYLQSVLLQGGPSIEERVAKDEPFLRRRSRSRQPGTSGRLHRTQSGDWVWSSDEEDEKDADEADKISISSSESSNEKHQQQQSQSQSSTLSESTQSSTQQPQVTQQQQPKTQEQQPPLPPQSTPPATQTSPVIEATPQQQQQQQQPQPVPTQPQPVPTQQPVPQQQPVQTQQDGIPPQSMLIQQQPQPPLSYQPQVMQQLAGGVGGVTPQSYPIQYQQPVAPQQVLQHMASVPQQHPQQLPPQAYPLQHIPQQPVGMMPQQVPGMVAVSGMVPDMMMAAPMAPVMSTALPQGMAYPQPVADPNMSLPMAQMSQGVTEGYVTAPVQQVQAESDPINLVLRVRNQRRELNDIRFEFSVGRDTSEGVASELVAAGLVDGRDLVVIAANLDKITQHPELGQNLTFRLNSDCEPSETPDDKALIGFAQLTISD</sequence>
<dbReference type="FunFam" id="3.10.20.90:FF:000043">
    <property type="entry name" value="serine/threonine-protein kinase OSR1 isoform X1"/>
    <property type="match status" value="1"/>
</dbReference>
<dbReference type="EMBL" id="JARAKH010000017">
    <property type="protein sequence ID" value="KAK8395744.1"/>
    <property type="molecule type" value="Genomic_DNA"/>
</dbReference>
<feature type="compositionally biased region" description="Low complexity" evidence="15">
    <location>
        <begin position="494"/>
        <end position="516"/>
    </location>
</feature>
<keyword evidence="11" id="KW-0007">Acetylation</keyword>
<keyword evidence="10 14" id="KW-0067">ATP-binding</keyword>
<feature type="domain" description="Protein kinase" evidence="16">
    <location>
        <begin position="90"/>
        <end position="364"/>
    </location>
</feature>
<dbReference type="PROSITE" id="PS00107">
    <property type="entry name" value="PROTEIN_KINASE_ATP"/>
    <property type="match status" value="1"/>
</dbReference>
<evidence type="ECO:0000256" key="9">
    <source>
        <dbReference type="ARBA" id="ARBA00022777"/>
    </source>
</evidence>
<dbReference type="PANTHER" id="PTHR48012">
    <property type="entry name" value="STERILE20-LIKE KINASE, ISOFORM B-RELATED"/>
    <property type="match status" value="1"/>
</dbReference>
<evidence type="ECO:0000256" key="13">
    <source>
        <dbReference type="ARBA" id="ARBA00048679"/>
    </source>
</evidence>
<dbReference type="InterPro" id="IPR050629">
    <property type="entry name" value="STE20/SPS1-PAK"/>
</dbReference>
<feature type="binding site" evidence="14">
    <location>
        <position position="119"/>
    </location>
    <ligand>
        <name>ATP</name>
        <dbReference type="ChEBI" id="CHEBI:30616"/>
    </ligand>
</feature>
<keyword evidence="6" id="KW-0597">Phosphoprotein</keyword>
<dbReference type="AlphaFoldDB" id="A0AAW0U6N1"/>
<keyword evidence="4" id="KW-0963">Cytoplasm</keyword>
<keyword evidence="18" id="KW-1185">Reference proteome</keyword>
<keyword evidence="5" id="KW-0723">Serine/threonine-protein kinase</keyword>
<evidence type="ECO:0000256" key="14">
    <source>
        <dbReference type="PROSITE-ProRule" id="PRU10141"/>
    </source>
</evidence>
<evidence type="ECO:0000256" key="7">
    <source>
        <dbReference type="ARBA" id="ARBA00022679"/>
    </source>
</evidence>
<evidence type="ECO:0000256" key="2">
    <source>
        <dbReference type="ARBA" id="ARBA00008874"/>
    </source>
</evidence>
<dbReference type="SMART" id="SM00220">
    <property type="entry name" value="S_TKc"/>
    <property type="match status" value="1"/>
</dbReference>
<dbReference type="InterPro" id="IPR024678">
    <property type="entry name" value="Kinase_OSR1/WNK_CCT"/>
</dbReference>
<evidence type="ECO:0000313" key="17">
    <source>
        <dbReference type="EMBL" id="KAK8395744.1"/>
    </source>
</evidence>
<evidence type="ECO:0000256" key="12">
    <source>
        <dbReference type="ARBA" id="ARBA00047899"/>
    </source>
</evidence>
<evidence type="ECO:0000256" key="6">
    <source>
        <dbReference type="ARBA" id="ARBA00022553"/>
    </source>
</evidence>